<dbReference type="RefSeq" id="WP_008527691.1">
    <property type="nucleotide sequence ID" value="NC_021921.1"/>
</dbReference>
<dbReference type="InterPro" id="IPR008914">
    <property type="entry name" value="PEBP"/>
</dbReference>
<dbReference type="Pfam" id="PF01161">
    <property type="entry name" value="PBP"/>
    <property type="match status" value="1"/>
</dbReference>
<dbReference type="STRING" id="1033806.HTIA_1562"/>
<dbReference type="AlphaFoldDB" id="F7PNS5"/>
<evidence type="ECO:0000313" key="5">
    <source>
        <dbReference type="Proteomes" id="UP000015381"/>
    </source>
</evidence>
<dbReference type="EMBL" id="HF571520">
    <property type="protein sequence ID" value="CCQ33689.1"/>
    <property type="molecule type" value="Genomic_DNA"/>
</dbReference>
<dbReference type="eggNOG" id="arCOG04702">
    <property type="taxonomic scope" value="Archaea"/>
</dbReference>
<name>F7PNS5_9EURY</name>
<protein>
    <submittedName>
        <fullName evidence="3">PEBP family protein</fullName>
    </submittedName>
</protein>
<gene>
    <name evidence="3" type="ORF">HLRTI_001182</name>
    <name evidence="2" type="ORF">HTIA_1562</name>
</gene>
<reference evidence="2 5" key="3">
    <citation type="journal article" date="2014" name="Environ. Microbiol.">
        <title>Halorhabdus tiamatea: proteogenomics and glycosidase activity measurements identify the first cultivated euryarchaeon from a deep-sea anoxic brine lake as potential polysaccharide degrader.</title>
        <authorList>
            <person name="Werner J."/>
            <person name="Ferrer M."/>
            <person name="Michel G."/>
            <person name="Mann A.J."/>
            <person name="Huang S."/>
            <person name="Juarez S."/>
            <person name="Ciordia S."/>
            <person name="Albar J.P."/>
            <person name="Alcaide M."/>
            <person name="La Cono V."/>
            <person name="Yakimov M.M."/>
            <person name="Antunes A."/>
            <person name="Taborda M."/>
            <person name="Da Costa M.S."/>
            <person name="Amann R.I."/>
            <person name="Gloeckner F.O."/>
            <person name="Golyshina O.V."/>
            <person name="Golyshin P.N."/>
            <person name="Teeling H."/>
        </authorList>
    </citation>
    <scope>NUCLEOTIDE SEQUENCE [LARGE SCALE GENOMIC DNA]</scope>
    <source>
        <strain evidence="5">SARL4B</strain>
        <strain evidence="2">Type strain: SARL4B</strain>
    </source>
</reference>
<dbReference type="InterPro" id="IPR005247">
    <property type="entry name" value="YbhB_YbcL/LppC-like"/>
</dbReference>
<evidence type="ECO:0000313" key="2">
    <source>
        <dbReference type="EMBL" id="CCQ33689.1"/>
    </source>
</evidence>
<dbReference type="Proteomes" id="UP000003861">
    <property type="component" value="Unassembled WGS sequence"/>
</dbReference>
<dbReference type="Gene3D" id="3.90.280.10">
    <property type="entry name" value="PEBP-like"/>
    <property type="match status" value="1"/>
</dbReference>
<dbReference type="PANTHER" id="PTHR30289">
    <property type="entry name" value="UNCHARACTERIZED PROTEIN YBCL-RELATED"/>
    <property type="match status" value="1"/>
</dbReference>
<feature type="region of interest" description="Disordered" evidence="1">
    <location>
        <begin position="85"/>
        <end position="106"/>
    </location>
</feature>
<dbReference type="HOGENOM" id="CLU_083918_3_2_2"/>
<proteinExistence type="predicted"/>
<sequence>MVAFTLTSPAFDDGAPIPREYGYTERNVNPPLSVAGVPEDAASLAVVMDDPDALEPAGKIWDHWLVWNVPADVGTIPEGYDATETEATEGRNDFGEPGYGGPNPPDGRHTYRFVAYALDTTLSLGPGTTKDDFEAATEGHVLDEATLEGTYAP</sequence>
<dbReference type="Proteomes" id="UP000015381">
    <property type="component" value="Chromosome I"/>
</dbReference>
<evidence type="ECO:0000313" key="3">
    <source>
        <dbReference type="EMBL" id="ERJ06766.1"/>
    </source>
</evidence>
<dbReference type="EMBL" id="AFNT02000010">
    <property type="protein sequence ID" value="ERJ06766.1"/>
    <property type="molecule type" value="Genomic_DNA"/>
</dbReference>
<accession>F7PNS5</accession>
<reference evidence="3 4" key="2">
    <citation type="journal article" date="2013" name="PLoS ONE">
        <title>INDIGO - INtegrated Data Warehouse of MIcrobial GenOmes with Examples from the Red Sea Extremophiles.</title>
        <authorList>
            <person name="Alam I."/>
            <person name="Antunes A."/>
            <person name="Kamau A.A."/>
            <person name="Ba Alawi W."/>
            <person name="Kalkatawi M."/>
            <person name="Stingl U."/>
            <person name="Bajic V.B."/>
        </authorList>
    </citation>
    <scope>NUCLEOTIDE SEQUENCE [LARGE SCALE GENOMIC DNA]</scope>
    <source>
        <strain evidence="3 4">SARL4B</strain>
    </source>
</reference>
<reference evidence="3 4" key="1">
    <citation type="journal article" date="2011" name="J. Bacteriol.">
        <title>Genome sequence of Halorhabdus tiamatea, the first archaeon isolated from a deep-sea anoxic brine lake.</title>
        <authorList>
            <person name="Antunes A."/>
            <person name="Alam I."/>
            <person name="Bajic V.B."/>
            <person name="Stingl U."/>
        </authorList>
    </citation>
    <scope>NUCLEOTIDE SEQUENCE [LARGE SCALE GENOMIC DNA]</scope>
    <source>
        <strain evidence="3 4">SARL4B</strain>
    </source>
</reference>
<organism evidence="3 4">
    <name type="scientific">Halorhabdus tiamatea SARL4B</name>
    <dbReference type="NCBI Taxonomy" id="1033806"/>
    <lineage>
        <taxon>Archaea</taxon>
        <taxon>Methanobacteriati</taxon>
        <taxon>Methanobacteriota</taxon>
        <taxon>Stenosarchaea group</taxon>
        <taxon>Halobacteria</taxon>
        <taxon>Halobacteriales</taxon>
        <taxon>Haloarculaceae</taxon>
        <taxon>Halorhabdus</taxon>
    </lineage>
</organism>
<dbReference type="NCBIfam" id="TIGR00481">
    <property type="entry name" value="YbhB/YbcL family Raf kinase inhibitor-like protein"/>
    <property type="match status" value="1"/>
</dbReference>
<dbReference type="PATRIC" id="fig|1033806.12.peg.1550"/>
<evidence type="ECO:0000256" key="1">
    <source>
        <dbReference type="SAM" id="MobiDB-lite"/>
    </source>
</evidence>
<dbReference type="KEGG" id="hti:HTIA_1562"/>
<evidence type="ECO:0000313" key="4">
    <source>
        <dbReference type="Proteomes" id="UP000003861"/>
    </source>
</evidence>
<dbReference type="CDD" id="cd00865">
    <property type="entry name" value="PEBP_bact_arch"/>
    <property type="match status" value="1"/>
</dbReference>
<dbReference type="InterPro" id="IPR036610">
    <property type="entry name" value="PEBP-like_sf"/>
</dbReference>
<dbReference type="OrthoDB" id="28720at2157"/>
<dbReference type="PANTHER" id="PTHR30289:SF1">
    <property type="entry name" value="PEBP (PHOSPHATIDYLETHANOLAMINE-BINDING PROTEIN) FAMILY PROTEIN"/>
    <property type="match status" value="1"/>
</dbReference>
<dbReference type="GeneID" id="23799888"/>
<dbReference type="SUPFAM" id="SSF49777">
    <property type="entry name" value="PEBP-like"/>
    <property type="match status" value="1"/>
</dbReference>
<keyword evidence="5" id="KW-1185">Reference proteome</keyword>